<feature type="compositionally biased region" description="Polar residues" evidence="1">
    <location>
        <begin position="1204"/>
        <end position="1213"/>
    </location>
</feature>
<dbReference type="Proteomes" id="UP000281468">
    <property type="component" value="Unassembled WGS sequence"/>
</dbReference>
<feature type="compositionally biased region" description="Polar residues" evidence="1">
    <location>
        <begin position="1083"/>
        <end position="1096"/>
    </location>
</feature>
<feature type="compositionally biased region" description="Low complexity" evidence="1">
    <location>
        <begin position="1141"/>
        <end position="1157"/>
    </location>
</feature>
<feature type="compositionally biased region" description="Polar residues" evidence="1">
    <location>
        <begin position="1257"/>
        <end position="1266"/>
    </location>
</feature>
<accession>A0A3M7HM61</accession>
<reference evidence="2 3" key="1">
    <citation type="journal article" date="2018" name="BMC Genomics">
        <title>Genomic evidence for intraspecific hybridization in a clonal and extremely halotolerant yeast.</title>
        <authorList>
            <person name="Gostincar C."/>
            <person name="Stajich J.E."/>
            <person name="Zupancic J."/>
            <person name="Zalar P."/>
            <person name="Gunde-Cimerman N."/>
        </authorList>
    </citation>
    <scope>NUCLEOTIDE SEQUENCE [LARGE SCALE GENOMIC DNA]</scope>
    <source>
        <strain evidence="2 3">EXF-171</strain>
    </source>
</reference>
<feature type="compositionally biased region" description="Pro residues" evidence="1">
    <location>
        <begin position="647"/>
        <end position="658"/>
    </location>
</feature>
<feature type="compositionally biased region" description="Low complexity" evidence="1">
    <location>
        <begin position="443"/>
        <end position="465"/>
    </location>
</feature>
<feature type="region of interest" description="Disordered" evidence="1">
    <location>
        <begin position="182"/>
        <end position="209"/>
    </location>
</feature>
<feature type="compositionally biased region" description="Polar residues" evidence="1">
    <location>
        <begin position="1038"/>
        <end position="1057"/>
    </location>
</feature>
<feature type="compositionally biased region" description="Low complexity" evidence="1">
    <location>
        <begin position="1104"/>
        <end position="1114"/>
    </location>
</feature>
<feature type="compositionally biased region" description="Low complexity" evidence="1">
    <location>
        <begin position="506"/>
        <end position="516"/>
    </location>
</feature>
<feature type="compositionally biased region" description="Acidic residues" evidence="1">
    <location>
        <begin position="256"/>
        <end position="267"/>
    </location>
</feature>
<feature type="compositionally biased region" description="Basic and acidic residues" evidence="1">
    <location>
        <begin position="1058"/>
        <end position="1067"/>
    </location>
</feature>
<feature type="compositionally biased region" description="Polar residues" evidence="1">
    <location>
        <begin position="921"/>
        <end position="931"/>
    </location>
</feature>
<feature type="compositionally biased region" description="Polar residues" evidence="1">
    <location>
        <begin position="968"/>
        <end position="978"/>
    </location>
</feature>
<organism evidence="2 3">
    <name type="scientific">Hortaea werneckii</name>
    <name type="common">Black yeast</name>
    <name type="synonym">Cladosporium werneckii</name>
    <dbReference type="NCBI Taxonomy" id="91943"/>
    <lineage>
        <taxon>Eukaryota</taxon>
        <taxon>Fungi</taxon>
        <taxon>Dikarya</taxon>
        <taxon>Ascomycota</taxon>
        <taxon>Pezizomycotina</taxon>
        <taxon>Dothideomycetes</taxon>
        <taxon>Dothideomycetidae</taxon>
        <taxon>Mycosphaerellales</taxon>
        <taxon>Teratosphaeriaceae</taxon>
        <taxon>Hortaea</taxon>
    </lineage>
</organism>
<proteinExistence type="predicted"/>
<feature type="compositionally biased region" description="Polar residues" evidence="1">
    <location>
        <begin position="188"/>
        <end position="199"/>
    </location>
</feature>
<evidence type="ECO:0000313" key="2">
    <source>
        <dbReference type="EMBL" id="RMZ14105.1"/>
    </source>
</evidence>
<dbReference type="EMBL" id="QWIQ01000037">
    <property type="protein sequence ID" value="RMZ14105.1"/>
    <property type="molecule type" value="Genomic_DNA"/>
</dbReference>
<feature type="compositionally biased region" description="Polar residues" evidence="1">
    <location>
        <begin position="374"/>
        <end position="420"/>
    </location>
</feature>
<sequence>MGAFCTWPIASTSRPSAHNKIASADLLKAAMNKLLNRKKSPEDILTTNGDAHGAQSSSGPTSPILKKSATSRWKKQRKQPEPKPEPEVNIGAALPSTDDFRTSLLMPNLSARFSMLRDQDPDSLIGKASDDSVLQPRRRSRMNELGFGSGPSGLNDIAEVQSINSSIRPPFAYEKHHSFASEDGYGSESDSVHNGSIMSRSRPGEGNIMFGGRQKVFKIPTSGASSTKLGRAVYEDDIGMSAFQRYRKERGTQDGNDFDQEDPEFDFGLDQPNNPEQDDGNDARTPNDSAKDLSHSPSLSSYDKKRSTSSTARSEARSSTAATSVASQPVAATPSPLAISSQTPAATTPSVPNVKRSDTKTRRLYEQGLDQHMQEQQTSAMSRLNSIQRQRSLQQGGKQSPPVLQTAKSASNLQEKNSQPVFALRAQSPPPTRGLTPLVTFGSLSKASSNNPSPAASVPHSPVSPQEFDSTPLTQALEPGDRGKATALGAFNKPAQQFDEKQYLERQQQLQRSQSRGAIRKDAFQQRIGRFEKMERDRDASEGAERSRSSSAPRGVPRRGDSLRKKPESSKAYNVFHQAACQLPPIAQSADPDSESEQPKQDDAAGAQQYDTHRTFFGNISASESEDEDDDQSIRSDNRAQADHAYGPPPGRWQPTPLPSVSEHPSTRDRDSKPSLAEEDEDAEMAPQPLRPTPSSQSLRKDAQAESPRPDSQAENIRIETPAEGMRADTQAENPIEVAALDSPTLGPSATEGLSGMVHHLRQKSNQSSLYPNDNGDDIPELPGMPPSARNTYLGTHINTDSRTESGIESFNASNPWDLDEIDNAYNLAEADRSPTSPVEVNAFSQNLNPHASTYSNTINVRESAGSQYPASVNAPTWQTELSKHHTRGASTATQQERDAFANELAARRAAIQESMRSYAEQDTSSRNVSPAPSAGGAKKAFGMLRAKPSRESVAPSKAMKMLGLGASPSTTNVNSQYERSEQSMDMSRSRNDSVSRPPPVPSGQPRTMTSSEWPQGRPRGDSETSNPFKQLAGRVSQARSRSNSEATTGRSRSGTANHRDEPERTLSEGINEGAEAVFPESTPKTSSDAAQSSFEEGNRARARSNSRPPAMSSYFDSKHLQNPNNPANRLATGNATPLYSPAGSSARPSPSVSPIAQNPTPPHSGTNTPQGASFKEHPVPIVQPRSGALRKKTISKFDISEPTLISSTSNVDTIELPEGASLRNGMDEPPPVPPINPKRRGTRKLFGLGRSEMSDDATSYSNFGRSKTPDPWMSRPTPEPDFSSAPPQARKASTPGFAAASEFESNSTPALQQYGFPSSGGPTSPERVERAPLPQNAPMEGGMF</sequence>
<feature type="compositionally biased region" description="Polar residues" evidence="1">
    <location>
        <begin position="45"/>
        <end position="61"/>
    </location>
</feature>
<gene>
    <name evidence="2" type="ORF">D0862_02104</name>
</gene>
<evidence type="ECO:0000313" key="3">
    <source>
        <dbReference type="Proteomes" id="UP000281468"/>
    </source>
</evidence>
<feature type="compositionally biased region" description="Polar residues" evidence="1">
    <location>
        <begin position="338"/>
        <end position="351"/>
    </location>
</feature>
<feature type="compositionally biased region" description="Basic and acidic residues" evidence="1">
    <location>
        <begin position="632"/>
        <end position="642"/>
    </location>
</feature>
<feature type="compositionally biased region" description="Basic and acidic residues" evidence="1">
    <location>
        <begin position="355"/>
        <end position="365"/>
    </location>
</feature>
<protein>
    <submittedName>
        <fullName evidence="2">Uncharacterized protein</fullName>
    </submittedName>
</protein>
<feature type="region of interest" description="Disordered" evidence="1">
    <location>
        <begin position="251"/>
        <end position="817"/>
    </location>
</feature>
<feature type="region of interest" description="Disordered" evidence="1">
    <location>
        <begin position="38"/>
        <end position="95"/>
    </location>
</feature>
<feature type="region of interest" description="Disordered" evidence="1">
    <location>
        <begin position="914"/>
        <end position="1345"/>
    </location>
</feature>
<feature type="compositionally biased region" description="Basic and acidic residues" evidence="1">
    <location>
        <begin position="519"/>
        <end position="548"/>
    </location>
</feature>
<dbReference type="VEuPathDB" id="FungiDB:BTJ68_15590"/>
<feature type="compositionally biased region" description="Polar residues" evidence="1">
    <location>
        <begin position="789"/>
        <end position="799"/>
    </location>
</feature>
<feature type="compositionally biased region" description="Polar residues" evidence="1">
    <location>
        <begin position="1121"/>
        <end position="1138"/>
    </location>
</feature>
<feature type="compositionally biased region" description="Basic and acidic residues" evidence="1">
    <location>
        <begin position="558"/>
        <end position="569"/>
    </location>
</feature>
<feature type="compositionally biased region" description="Basic and acidic residues" evidence="1">
    <location>
        <begin position="979"/>
        <end position="994"/>
    </location>
</feature>
<feature type="compositionally biased region" description="Polar residues" evidence="1">
    <location>
        <begin position="1005"/>
        <end position="1014"/>
    </location>
</feature>
<evidence type="ECO:0000256" key="1">
    <source>
        <dbReference type="SAM" id="MobiDB-lite"/>
    </source>
</evidence>
<name>A0A3M7HM61_HORWE</name>
<feature type="compositionally biased region" description="Low complexity" evidence="1">
    <location>
        <begin position="308"/>
        <end position="333"/>
    </location>
</feature>
<comment type="caution">
    <text evidence="2">The sequence shown here is derived from an EMBL/GenBank/DDBJ whole genome shotgun (WGS) entry which is preliminary data.</text>
</comment>